<gene>
    <name evidence="1" type="ORF">ACOLOM_LOCUS6194</name>
</gene>
<dbReference type="Proteomes" id="UP000789525">
    <property type="component" value="Unassembled WGS sequence"/>
</dbReference>
<proteinExistence type="predicted"/>
<evidence type="ECO:0000313" key="2">
    <source>
        <dbReference type="Proteomes" id="UP000789525"/>
    </source>
</evidence>
<comment type="caution">
    <text evidence="1">The sequence shown here is derived from an EMBL/GenBank/DDBJ whole genome shotgun (WGS) entry which is preliminary data.</text>
</comment>
<reference evidence="1" key="1">
    <citation type="submission" date="2021-06" db="EMBL/GenBank/DDBJ databases">
        <authorList>
            <person name="Kallberg Y."/>
            <person name="Tangrot J."/>
            <person name="Rosling A."/>
        </authorList>
    </citation>
    <scope>NUCLEOTIDE SEQUENCE</scope>
    <source>
        <strain evidence="1">CL356</strain>
    </source>
</reference>
<name>A0ACA9MEE7_9GLOM</name>
<feature type="non-terminal residue" evidence="1">
    <location>
        <position position="1"/>
    </location>
</feature>
<organism evidence="1 2">
    <name type="scientific">Acaulospora colombiana</name>
    <dbReference type="NCBI Taxonomy" id="27376"/>
    <lineage>
        <taxon>Eukaryota</taxon>
        <taxon>Fungi</taxon>
        <taxon>Fungi incertae sedis</taxon>
        <taxon>Mucoromycota</taxon>
        <taxon>Glomeromycotina</taxon>
        <taxon>Glomeromycetes</taxon>
        <taxon>Diversisporales</taxon>
        <taxon>Acaulosporaceae</taxon>
        <taxon>Acaulospora</taxon>
    </lineage>
</organism>
<accession>A0ACA9MEE7</accession>
<sequence length="382" mass="40850">SRWDVAVGETKVVQWETCIYTFTNQAHNILNFCDTAWAQIGDGIAWTCGRWLDDPAKGGICTRTEFYVEAVRTPNMPGPSYTLVHSTDSAVNLNTGSQTSTTSGRTTSSTTTSSSVFTDSTTTATQSLPSLNLSTVSIETLSDIPTISIAQGNSTGNLSPDIGDQTNDQSAKKPETAAIIGGVVGGIAFLALIVAFVLLYRRLKRREKAYQMQHGSSAFLPPPMGRNSRSTDPAWSISSQMYPMEKRRPPPDSDNNSVYQIPDTPSQSVTPAGVTPEGSATNPRSSSDYMTSNIPDTVAQNTPSPSAQPHPRSTHALIAAAAPPNMSQQQIDQLAANFVSLVRGRQADYEEDLDDDDGVQELAEVLLAGAEEIATESLDVGL</sequence>
<evidence type="ECO:0000313" key="1">
    <source>
        <dbReference type="EMBL" id="CAG8587241.1"/>
    </source>
</evidence>
<protein>
    <submittedName>
        <fullName evidence="1">10175_t:CDS:1</fullName>
    </submittedName>
</protein>
<keyword evidence="2" id="KW-1185">Reference proteome</keyword>
<dbReference type="EMBL" id="CAJVPT010012389">
    <property type="protein sequence ID" value="CAG8587241.1"/>
    <property type="molecule type" value="Genomic_DNA"/>
</dbReference>